<reference evidence="1" key="1">
    <citation type="submission" date="2009-01" db="EMBL/GenBank/DDBJ databases">
        <title>Complete sequence of Chromosome 1 of Burkholderia cepacia AMMD.</title>
        <authorList>
            <consortium name="US DOE Joint Genome Institute"/>
            <person name="Copeland A."/>
            <person name="Lucas S."/>
            <person name="Lapidus A."/>
            <person name="Barry K."/>
            <person name="Detter J.C."/>
            <person name="Glavina del Rio T."/>
            <person name="Hammon N."/>
            <person name="Israni S."/>
            <person name="Pitluck S."/>
            <person name="Bruce D."/>
            <person name="Chain P."/>
            <person name="Malfatti S."/>
            <person name="Shin M."/>
            <person name="Vergez L."/>
            <person name="Schmutz J."/>
            <person name="Larimer F."/>
            <person name="Land M."/>
            <person name="Hauser L."/>
            <person name="Kyrpides N."/>
            <person name="Kim E."/>
            <person name="Parke J."/>
            <person name="Coenye T."/>
            <person name="Konstantinidis K."/>
            <person name="Ramette A."/>
            <person name="Tiedje J."/>
            <person name="Richardson P."/>
        </authorList>
    </citation>
    <scope>NUCLEOTIDE SEQUENCE [LARGE SCALE GENOMIC DNA]</scope>
    <source>
        <strain evidence="1">AMMD</strain>
    </source>
</reference>
<organism evidence="1 2">
    <name type="scientific">Burkholderia ambifaria (strain ATCC BAA-244 / DSM 16087 / CCUG 44356 / LMG 19182 / AMMD)</name>
    <name type="common">Burkholderia cepacia (strain AMMD)</name>
    <dbReference type="NCBI Taxonomy" id="339670"/>
    <lineage>
        <taxon>Bacteria</taxon>
        <taxon>Pseudomonadati</taxon>
        <taxon>Pseudomonadota</taxon>
        <taxon>Betaproteobacteria</taxon>
        <taxon>Burkholderiales</taxon>
        <taxon>Burkholderiaceae</taxon>
        <taxon>Burkholderia</taxon>
        <taxon>Burkholderia cepacia complex</taxon>
    </lineage>
</organism>
<dbReference type="KEGG" id="bam:Bamb_2717"/>
<dbReference type="EMBL" id="CP000440">
    <property type="protein sequence ID" value="ABI88273.1"/>
    <property type="molecule type" value="Genomic_DNA"/>
</dbReference>
<evidence type="ECO:0000313" key="1">
    <source>
        <dbReference type="EMBL" id="ABI88273.1"/>
    </source>
</evidence>
<dbReference type="PATRIC" id="fig|339670.21.peg.2177"/>
<accession>Q0BC50</accession>
<keyword evidence="2" id="KW-1185">Reference proteome</keyword>
<dbReference type="Proteomes" id="UP000000662">
    <property type="component" value="Chromosome 1"/>
</dbReference>
<gene>
    <name evidence="1" type="ordered locus">Bamb_2717</name>
</gene>
<dbReference type="GeneID" id="93085082"/>
<dbReference type="InterPro" id="IPR010696">
    <property type="entry name" value="DUF1272"/>
</dbReference>
<evidence type="ECO:0000313" key="2">
    <source>
        <dbReference type="Proteomes" id="UP000000662"/>
    </source>
</evidence>
<dbReference type="RefSeq" id="WP_011657848.1">
    <property type="nucleotide sequence ID" value="NC_008390.1"/>
</dbReference>
<name>Q0BC50_BURCM</name>
<proteinExistence type="predicted"/>
<protein>
    <submittedName>
        <fullName evidence="1">Uncharacterized protein</fullName>
    </submittedName>
</protein>
<dbReference type="eggNOG" id="COG3813">
    <property type="taxonomic scope" value="Bacteria"/>
</dbReference>
<sequence length="82" mass="8758">MLELRPGCECCNKDLPPDSAEARICTFDCTFCATCTDEVLKGRCPNCGGDLVARPRRPASLLAKYPASTERIHKPGGCANAA</sequence>
<dbReference type="AlphaFoldDB" id="Q0BC50"/>
<dbReference type="Pfam" id="PF06906">
    <property type="entry name" value="DUF1272"/>
    <property type="match status" value="1"/>
</dbReference>